<accession>A0A9W9AQF9</accession>
<evidence type="ECO:0000313" key="2">
    <source>
        <dbReference type="Proteomes" id="UP001150266"/>
    </source>
</evidence>
<dbReference type="EMBL" id="JAOTPV010000002">
    <property type="protein sequence ID" value="KAJ4488304.1"/>
    <property type="molecule type" value="Genomic_DNA"/>
</dbReference>
<dbReference type="AlphaFoldDB" id="A0A9W9AQF9"/>
<dbReference type="OrthoDB" id="2899474at2759"/>
<dbReference type="Proteomes" id="UP001150266">
    <property type="component" value="Unassembled WGS sequence"/>
</dbReference>
<name>A0A9W9AQF9_9AGAR</name>
<reference evidence="1" key="1">
    <citation type="submission" date="2022-08" db="EMBL/GenBank/DDBJ databases">
        <title>A Global Phylogenomic Analysis of the Shiitake Genus Lentinula.</title>
        <authorList>
            <consortium name="DOE Joint Genome Institute"/>
            <person name="Sierra-Patev S."/>
            <person name="Min B."/>
            <person name="Naranjo-Ortiz M."/>
            <person name="Looney B."/>
            <person name="Konkel Z."/>
            <person name="Slot J.C."/>
            <person name="Sakamoto Y."/>
            <person name="Steenwyk J.L."/>
            <person name="Rokas A."/>
            <person name="Carro J."/>
            <person name="Camarero S."/>
            <person name="Ferreira P."/>
            <person name="Molpeceres G."/>
            <person name="Ruiz-Duenas F.J."/>
            <person name="Serrano A."/>
            <person name="Henrissat B."/>
            <person name="Drula E."/>
            <person name="Hughes K.W."/>
            <person name="Mata J.L."/>
            <person name="Ishikawa N.K."/>
            <person name="Vargas-Isla R."/>
            <person name="Ushijima S."/>
            <person name="Smith C.A."/>
            <person name="Ahrendt S."/>
            <person name="Andreopoulos W."/>
            <person name="He G."/>
            <person name="Labutti K."/>
            <person name="Lipzen A."/>
            <person name="Ng V."/>
            <person name="Riley R."/>
            <person name="Sandor L."/>
            <person name="Barry K."/>
            <person name="Martinez A.T."/>
            <person name="Xiao Y."/>
            <person name="Gibbons J.G."/>
            <person name="Terashima K."/>
            <person name="Grigoriev I.V."/>
            <person name="Hibbett D.S."/>
        </authorList>
    </citation>
    <scope>NUCLEOTIDE SEQUENCE</scope>
    <source>
        <strain evidence="1">JLM2183</strain>
    </source>
</reference>
<organism evidence="1 2">
    <name type="scientific">Lentinula aciculospora</name>
    <dbReference type="NCBI Taxonomy" id="153920"/>
    <lineage>
        <taxon>Eukaryota</taxon>
        <taxon>Fungi</taxon>
        <taxon>Dikarya</taxon>
        <taxon>Basidiomycota</taxon>
        <taxon>Agaricomycotina</taxon>
        <taxon>Agaricomycetes</taxon>
        <taxon>Agaricomycetidae</taxon>
        <taxon>Agaricales</taxon>
        <taxon>Marasmiineae</taxon>
        <taxon>Omphalotaceae</taxon>
        <taxon>Lentinula</taxon>
    </lineage>
</organism>
<comment type="caution">
    <text evidence="1">The sequence shown here is derived from an EMBL/GenBank/DDBJ whole genome shotgun (WGS) entry which is preliminary data.</text>
</comment>
<keyword evidence="2" id="KW-1185">Reference proteome</keyword>
<sequence>MMFSSRASAAYNLGLRLLNCNATTRLHGATSQTQFSTTVWTSETSATNGSNANVEDRLLRREDFVHPDHVKLALDKGTMFVFAGKGDLKEVPMADSIKEFGVVPSGYSIDFVASPERIISVLNQAGIKTIGQLPEETYHELRATINSSANLSIIPTRAYELKRQLQMQTDGESDENK</sequence>
<protein>
    <submittedName>
        <fullName evidence="1">Uncharacterized protein</fullName>
    </submittedName>
</protein>
<evidence type="ECO:0000313" key="1">
    <source>
        <dbReference type="EMBL" id="KAJ4488304.1"/>
    </source>
</evidence>
<gene>
    <name evidence="1" type="ORF">J3R30DRAFT_3434978</name>
</gene>
<proteinExistence type="predicted"/>